<accession>A0AAD1ZFJ0</accession>
<keyword evidence="3" id="KW-1185">Reference proteome</keyword>
<name>A0AAD1ZFJ0_9LAMI</name>
<protein>
    <recommendedName>
        <fullName evidence="1">Peptidase A1 domain-containing protein</fullName>
    </recommendedName>
</protein>
<dbReference type="InterPro" id="IPR021109">
    <property type="entry name" value="Peptidase_aspartic_dom_sf"/>
</dbReference>
<dbReference type="EMBL" id="OU503044">
    <property type="protein sequence ID" value="CAI9768349.1"/>
    <property type="molecule type" value="Genomic_DNA"/>
</dbReference>
<dbReference type="AlphaFoldDB" id="A0AAD1ZFJ0"/>
<reference evidence="2" key="1">
    <citation type="submission" date="2023-05" db="EMBL/GenBank/DDBJ databases">
        <authorList>
            <person name="Huff M."/>
        </authorList>
    </citation>
    <scope>NUCLEOTIDE SEQUENCE</scope>
</reference>
<sequence length="113" mass="12714">MSPSTVPLTVGTPPPQVTMVLDTGSEPSWPHYKKTLNTLRFHIPTPLPYFDGVTYTVQLEGTKVYNALKNVFTRRTKGILRPFEGTVDLCYRVELNRTVLPPLPTVNLLFRGV</sequence>
<organism evidence="2 3">
    <name type="scientific">Fraxinus pennsylvanica</name>
    <dbReference type="NCBI Taxonomy" id="56036"/>
    <lineage>
        <taxon>Eukaryota</taxon>
        <taxon>Viridiplantae</taxon>
        <taxon>Streptophyta</taxon>
        <taxon>Embryophyta</taxon>
        <taxon>Tracheophyta</taxon>
        <taxon>Spermatophyta</taxon>
        <taxon>Magnoliopsida</taxon>
        <taxon>eudicotyledons</taxon>
        <taxon>Gunneridae</taxon>
        <taxon>Pentapetalae</taxon>
        <taxon>asterids</taxon>
        <taxon>lamiids</taxon>
        <taxon>Lamiales</taxon>
        <taxon>Oleaceae</taxon>
        <taxon>Oleeae</taxon>
        <taxon>Fraxinus</taxon>
    </lineage>
</organism>
<dbReference type="SUPFAM" id="SSF50630">
    <property type="entry name" value="Acid proteases"/>
    <property type="match status" value="1"/>
</dbReference>
<evidence type="ECO:0000313" key="2">
    <source>
        <dbReference type="EMBL" id="CAI9768349.1"/>
    </source>
</evidence>
<evidence type="ECO:0000313" key="3">
    <source>
        <dbReference type="Proteomes" id="UP000834106"/>
    </source>
</evidence>
<proteinExistence type="predicted"/>
<evidence type="ECO:0000259" key="1">
    <source>
        <dbReference type="PROSITE" id="PS51767"/>
    </source>
</evidence>
<feature type="domain" description="Peptidase A1" evidence="1">
    <location>
        <begin position="4"/>
        <end position="113"/>
    </location>
</feature>
<dbReference type="PROSITE" id="PS51767">
    <property type="entry name" value="PEPTIDASE_A1"/>
    <property type="match status" value="1"/>
</dbReference>
<dbReference type="InterPro" id="IPR033121">
    <property type="entry name" value="PEPTIDASE_A1"/>
</dbReference>
<gene>
    <name evidence="2" type="ORF">FPE_LOCUS15779</name>
</gene>
<dbReference type="Proteomes" id="UP000834106">
    <property type="component" value="Chromosome 9"/>
</dbReference>